<dbReference type="EMBL" id="PFED01000012">
    <property type="protein sequence ID" value="PJE63296.1"/>
    <property type="molecule type" value="Genomic_DNA"/>
</dbReference>
<evidence type="ECO:0008006" key="4">
    <source>
        <dbReference type="Google" id="ProtNLM"/>
    </source>
</evidence>
<reference evidence="3" key="1">
    <citation type="submission" date="2017-09" db="EMBL/GenBank/DDBJ databases">
        <title>Depth-based differentiation of microbial function through sediment-hosted aquifers and enrichment of novel symbionts in the deep terrestrial subsurface.</title>
        <authorList>
            <person name="Probst A.J."/>
            <person name="Ladd B."/>
            <person name="Jarett J.K."/>
            <person name="Geller-Mcgrath D.E."/>
            <person name="Sieber C.M.K."/>
            <person name="Emerson J.B."/>
            <person name="Anantharaman K."/>
            <person name="Thomas B.C."/>
            <person name="Malmstrom R."/>
            <person name="Stieglmeier M."/>
            <person name="Klingl A."/>
            <person name="Woyke T."/>
            <person name="Ryan C.M."/>
            <person name="Banfield J.F."/>
        </authorList>
    </citation>
    <scope>NUCLEOTIDE SEQUENCE [LARGE SCALE GENOMIC DNA]</scope>
</reference>
<keyword evidence="1" id="KW-0472">Membrane</keyword>
<evidence type="ECO:0000313" key="2">
    <source>
        <dbReference type="EMBL" id="PJE63296.1"/>
    </source>
</evidence>
<gene>
    <name evidence="2" type="ORF">COU88_00335</name>
</gene>
<organism evidence="2 3">
    <name type="scientific">Candidatus Roizmanbacteria bacterium CG10_big_fil_rev_8_21_14_0_10_39_6</name>
    <dbReference type="NCBI Taxonomy" id="1974853"/>
    <lineage>
        <taxon>Bacteria</taxon>
        <taxon>Candidatus Roizmaniibacteriota</taxon>
    </lineage>
</organism>
<protein>
    <recommendedName>
        <fullName evidence="4">PIN domain-containing protein</fullName>
    </recommendedName>
</protein>
<dbReference type="Proteomes" id="UP000229554">
    <property type="component" value="Unassembled WGS sequence"/>
</dbReference>
<name>A0A2M8KTP4_9BACT</name>
<keyword evidence="1" id="KW-1133">Transmembrane helix</keyword>
<proteinExistence type="predicted"/>
<keyword evidence="1" id="KW-0812">Transmembrane</keyword>
<sequence length="125" mass="14613">MRIIEPLPNCFWISSIAIFIAAIFGLFCSVMPYRLSHRNKKTRDYIRHLRYTIHMHIFIVDTNFFINLQRPLGLGSSKEEVVDSLIKKSETAVQKHELELLTTPASFDELVGFFENQEDIKKKLL</sequence>
<dbReference type="AlphaFoldDB" id="A0A2M8KTP4"/>
<feature type="transmembrane region" description="Helical" evidence="1">
    <location>
        <begin position="12"/>
        <end position="33"/>
    </location>
</feature>
<accession>A0A2M8KTP4</accession>
<feature type="non-terminal residue" evidence="2">
    <location>
        <position position="125"/>
    </location>
</feature>
<evidence type="ECO:0000313" key="3">
    <source>
        <dbReference type="Proteomes" id="UP000229554"/>
    </source>
</evidence>
<comment type="caution">
    <text evidence="2">The sequence shown here is derived from an EMBL/GenBank/DDBJ whole genome shotgun (WGS) entry which is preliminary data.</text>
</comment>
<evidence type="ECO:0000256" key="1">
    <source>
        <dbReference type="SAM" id="Phobius"/>
    </source>
</evidence>